<dbReference type="EMBL" id="JBEOZM010000003">
    <property type="protein sequence ID" value="MER6267605.1"/>
    <property type="molecule type" value="Genomic_DNA"/>
</dbReference>
<reference evidence="3 4" key="1">
    <citation type="submission" date="2024-06" db="EMBL/GenBank/DDBJ databases">
        <title>The Natural Products Discovery Center: Release of the First 8490 Sequenced Strains for Exploring Actinobacteria Biosynthetic Diversity.</title>
        <authorList>
            <person name="Kalkreuter E."/>
            <person name="Kautsar S.A."/>
            <person name="Yang D."/>
            <person name="Bader C.D."/>
            <person name="Teijaro C.N."/>
            <person name="Fluegel L."/>
            <person name="Davis C.M."/>
            <person name="Simpson J.R."/>
            <person name="Lauterbach L."/>
            <person name="Steele A.D."/>
            <person name="Gui C."/>
            <person name="Meng S."/>
            <person name="Li G."/>
            <person name="Viehrig K."/>
            <person name="Ye F."/>
            <person name="Su P."/>
            <person name="Kiefer A.F."/>
            <person name="Nichols A."/>
            <person name="Cepeda A.J."/>
            <person name="Yan W."/>
            <person name="Fan B."/>
            <person name="Jiang Y."/>
            <person name="Adhikari A."/>
            <person name="Zheng C.-J."/>
            <person name="Schuster L."/>
            <person name="Cowan T.M."/>
            <person name="Smanski M.J."/>
            <person name="Chevrette M.G."/>
            <person name="De Carvalho L.P.S."/>
            <person name="Shen B."/>
        </authorList>
    </citation>
    <scope>NUCLEOTIDE SEQUENCE [LARGE SCALE GENOMIC DNA]</scope>
    <source>
        <strain evidence="3 4">NPDC001694</strain>
    </source>
</reference>
<dbReference type="CDD" id="cd24076">
    <property type="entry name" value="ASKHA_ATPase_ROK_BsXylR-like"/>
    <property type="match status" value="1"/>
</dbReference>
<dbReference type="Gene3D" id="1.10.10.10">
    <property type="entry name" value="Winged helix-like DNA-binding domain superfamily/Winged helix DNA-binding domain"/>
    <property type="match status" value="1"/>
</dbReference>
<dbReference type="Gene3D" id="3.30.420.40">
    <property type="match status" value="2"/>
</dbReference>
<accession>A0ABV1TCI9</accession>
<dbReference type="InterPro" id="IPR043129">
    <property type="entry name" value="ATPase_NBD"/>
</dbReference>
<comment type="similarity">
    <text evidence="1">Belongs to the ROK (NagC/XylR) family.</text>
</comment>
<dbReference type="PANTHER" id="PTHR18964">
    <property type="entry name" value="ROK (REPRESSOR, ORF, KINASE) FAMILY"/>
    <property type="match status" value="1"/>
</dbReference>
<dbReference type="RefSeq" id="WP_351956238.1">
    <property type="nucleotide sequence ID" value="NZ_JBEOZM010000003.1"/>
</dbReference>
<gene>
    <name evidence="3" type="ORF">ABT211_09935</name>
</gene>
<dbReference type="Proteomes" id="UP001490365">
    <property type="component" value="Unassembled WGS sequence"/>
</dbReference>
<dbReference type="PROSITE" id="PS00398">
    <property type="entry name" value="RECOMBINASES_2"/>
    <property type="match status" value="1"/>
</dbReference>
<evidence type="ECO:0000256" key="1">
    <source>
        <dbReference type="ARBA" id="ARBA00006479"/>
    </source>
</evidence>
<protein>
    <submittedName>
        <fullName evidence="3">ROK family transcriptional regulator</fullName>
    </submittedName>
</protein>
<dbReference type="SUPFAM" id="SSF46785">
    <property type="entry name" value="Winged helix' DNA-binding domain"/>
    <property type="match status" value="1"/>
</dbReference>
<dbReference type="InterPro" id="IPR036388">
    <property type="entry name" value="WH-like_DNA-bd_sf"/>
</dbReference>
<comment type="caution">
    <text evidence="3">The sequence shown here is derived from an EMBL/GenBank/DDBJ whole genome shotgun (WGS) entry which is preliminary data.</text>
</comment>
<sequence>MLSARSAGVPTRAGHTDIRRNNQELVLRHLWAAGSASRAGIAASAGLTRATVSRLVGSLIELGLVEEAGVATGGGQGRPGTELRLAGRHVLAVGAEVNVDYLTLLVVDLANRQVHHWQRPFDAHRAGAEASLAALAQACSSWLDSLPERPAAERVPFVAGLGVAVPGLVDERRGMVGRAPNLGWHDVPVAELLTAELGDRVGPVTVGNEANRAALAEYRVGSHAGTEHLVYVTGDVGIGGGLIVQGRPLLGARGYGGEVGHMLLDPAGPLCGCGRRGCWEAFVGLEALLAEVAEPSAGPGAGESSEERIARVVRRAEQGDATVLSALDRLAEYVGTGCANIAALFDPDVIVLGGYFSAVARWIMAPARTALAARLLASPTPGTGELAVSDLGFAAAARGAATHIVDRVISDPHVLLGTRGR</sequence>
<evidence type="ECO:0000313" key="4">
    <source>
        <dbReference type="Proteomes" id="UP001490365"/>
    </source>
</evidence>
<feature type="domain" description="HTH iclR-type" evidence="2">
    <location>
        <begin position="26"/>
        <end position="67"/>
    </location>
</feature>
<name>A0ABV1TCI9_9ACTN</name>
<evidence type="ECO:0000259" key="2">
    <source>
        <dbReference type="Pfam" id="PF09339"/>
    </source>
</evidence>
<dbReference type="InterPro" id="IPR005471">
    <property type="entry name" value="Tscrpt_reg_IclR_N"/>
</dbReference>
<proteinExistence type="inferred from homology"/>
<dbReference type="PANTHER" id="PTHR18964:SF149">
    <property type="entry name" value="BIFUNCTIONAL UDP-N-ACETYLGLUCOSAMINE 2-EPIMERASE_N-ACETYLMANNOSAMINE KINASE"/>
    <property type="match status" value="1"/>
</dbReference>
<dbReference type="SUPFAM" id="SSF53067">
    <property type="entry name" value="Actin-like ATPase domain"/>
    <property type="match status" value="1"/>
</dbReference>
<dbReference type="InterPro" id="IPR000600">
    <property type="entry name" value="ROK"/>
</dbReference>
<evidence type="ECO:0000313" key="3">
    <source>
        <dbReference type="EMBL" id="MER6267605.1"/>
    </source>
</evidence>
<dbReference type="InterPro" id="IPR006118">
    <property type="entry name" value="Recombinase_CS"/>
</dbReference>
<dbReference type="Pfam" id="PF00480">
    <property type="entry name" value="ROK"/>
    <property type="match status" value="1"/>
</dbReference>
<dbReference type="Pfam" id="PF09339">
    <property type="entry name" value="HTH_IclR"/>
    <property type="match status" value="1"/>
</dbReference>
<keyword evidence="4" id="KW-1185">Reference proteome</keyword>
<organism evidence="3 4">
    <name type="scientific">Streptomyces sp. 900105755</name>
    <dbReference type="NCBI Taxonomy" id="3154389"/>
    <lineage>
        <taxon>Bacteria</taxon>
        <taxon>Bacillati</taxon>
        <taxon>Actinomycetota</taxon>
        <taxon>Actinomycetes</taxon>
        <taxon>Kitasatosporales</taxon>
        <taxon>Streptomycetaceae</taxon>
        <taxon>Streptomyces</taxon>
    </lineage>
</organism>
<dbReference type="InterPro" id="IPR036390">
    <property type="entry name" value="WH_DNA-bd_sf"/>
</dbReference>